<evidence type="ECO:0000313" key="2">
    <source>
        <dbReference type="EMBL" id="AFK37015.1"/>
    </source>
</evidence>
<sequence>MRRFNILIELLIFNSPFNNINSITAIILINHLKDERKSLIVRTDISTIDAVFDCFLLFINGFNTLLQCYGLAIYNISPVFNRTNAYAMPVTFMKLGLNHSLAVVLNIVKLRCKEVEEFDRWGFDPNFSTELTSKYHDWRKNKLSNIKKEDVNGTNKL</sequence>
<reference evidence="2" key="1">
    <citation type="submission" date="2012-05" db="EMBL/GenBank/DDBJ databases">
        <authorList>
            <person name="Krishnakumar V."/>
            <person name="Cheung F."/>
            <person name="Xiao Y."/>
            <person name="Chan A."/>
            <person name="Moskal W.A."/>
            <person name="Town C.D."/>
        </authorList>
    </citation>
    <scope>NUCLEOTIDE SEQUENCE</scope>
</reference>
<keyword evidence="1" id="KW-0472">Membrane</keyword>
<keyword evidence="1" id="KW-1133">Transmembrane helix</keyword>
<keyword evidence="1" id="KW-0812">Transmembrane</keyword>
<name>I3S9S3_LOTJA</name>
<protein>
    <submittedName>
        <fullName evidence="2">Uncharacterized protein</fullName>
    </submittedName>
</protein>
<accession>I3S9S3</accession>
<evidence type="ECO:0000256" key="1">
    <source>
        <dbReference type="SAM" id="Phobius"/>
    </source>
</evidence>
<feature type="transmembrane region" description="Helical" evidence="1">
    <location>
        <begin position="6"/>
        <end position="29"/>
    </location>
</feature>
<dbReference type="EMBL" id="BT137220">
    <property type="protein sequence ID" value="AFK37015.1"/>
    <property type="molecule type" value="mRNA"/>
</dbReference>
<proteinExistence type="evidence at transcript level"/>
<feature type="transmembrane region" description="Helical" evidence="1">
    <location>
        <begin position="50"/>
        <end position="74"/>
    </location>
</feature>
<organism evidence="2">
    <name type="scientific">Lotus japonicus</name>
    <name type="common">Lotus corniculatus var. japonicus</name>
    <dbReference type="NCBI Taxonomy" id="34305"/>
    <lineage>
        <taxon>Eukaryota</taxon>
        <taxon>Viridiplantae</taxon>
        <taxon>Streptophyta</taxon>
        <taxon>Embryophyta</taxon>
        <taxon>Tracheophyta</taxon>
        <taxon>Spermatophyta</taxon>
        <taxon>Magnoliopsida</taxon>
        <taxon>eudicotyledons</taxon>
        <taxon>Gunneridae</taxon>
        <taxon>Pentapetalae</taxon>
        <taxon>rosids</taxon>
        <taxon>fabids</taxon>
        <taxon>Fabales</taxon>
        <taxon>Fabaceae</taxon>
        <taxon>Papilionoideae</taxon>
        <taxon>50 kb inversion clade</taxon>
        <taxon>NPAAA clade</taxon>
        <taxon>Hologalegina</taxon>
        <taxon>robinioid clade</taxon>
        <taxon>Loteae</taxon>
        <taxon>Lotus</taxon>
    </lineage>
</organism>
<dbReference type="AlphaFoldDB" id="I3S9S3"/>